<protein>
    <submittedName>
        <fullName evidence="3">Uncharacterized protein</fullName>
    </submittedName>
</protein>
<dbReference type="OrthoDB" id="4171124at2"/>
<keyword evidence="2" id="KW-0472">Membrane</keyword>
<feature type="region of interest" description="Disordered" evidence="1">
    <location>
        <begin position="197"/>
        <end position="221"/>
    </location>
</feature>
<keyword evidence="2" id="KW-0812">Transmembrane</keyword>
<reference evidence="3 4" key="1">
    <citation type="submission" date="2018-08" db="EMBL/GenBank/DDBJ databases">
        <title>Actinomadura jelena sp. nov., a novel Actinomycete isolated from soil in Chad.</title>
        <authorList>
            <person name="Shi L."/>
        </authorList>
    </citation>
    <scope>NUCLEOTIDE SEQUENCE [LARGE SCALE GENOMIC DNA]</scope>
    <source>
        <strain evidence="3 4">NEAU-G17</strain>
    </source>
</reference>
<evidence type="ECO:0000256" key="2">
    <source>
        <dbReference type="SAM" id="Phobius"/>
    </source>
</evidence>
<dbReference type="AlphaFoldDB" id="A0A372JKD0"/>
<dbReference type="InterPro" id="IPR045728">
    <property type="entry name" value="DUF6082"/>
</dbReference>
<evidence type="ECO:0000313" key="4">
    <source>
        <dbReference type="Proteomes" id="UP000261811"/>
    </source>
</evidence>
<dbReference type="RefSeq" id="WP_117358638.1">
    <property type="nucleotide sequence ID" value="NZ_QURH01000297.1"/>
</dbReference>
<feature type="transmembrane region" description="Helical" evidence="2">
    <location>
        <begin position="55"/>
        <end position="76"/>
    </location>
</feature>
<proteinExistence type="predicted"/>
<comment type="caution">
    <text evidence="3">The sequence shown here is derived from an EMBL/GenBank/DDBJ whole genome shotgun (WGS) entry which is preliminary data.</text>
</comment>
<sequence length="267" mass="28678">MEARRPPIGLVRLLSLNIAVALLIGAALLSPFALLSLFSGAHVDWALLGDIGQTYGAVSAVLSAVALAVLAASLRLQAREVRHGREHAVLVAHQAVMRMAIEDPGLHSCFPMPLGVGPGEWRKIMYLNLLVSMWQVSWENGGLSGEHLRYLARNDLFKTEVGRKFWAISGRRRAPSGRRGRLFVRIIDEEYEAAVGAGELTPPGGGPTALRSSGTDTGEGFSRFGGRGSASLALVGVGFLVGWGIRRWGGKPLAHRRHSSPELRGLP</sequence>
<evidence type="ECO:0000313" key="3">
    <source>
        <dbReference type="EMBL" id="RFU40266.1"/>
    </source>
</evidence>
<dbReference type="Proteomes" id="UP000261811">
    <property type="component" value="Unassembled WGS sequence"/>
</dbReference>
<accession>A0A372JKD0</accession>
<name>A0A372JKD0_9ACTN</name>
<dbReference type="Pfam" id="PF19560">
    <property type="entry name" value="DUF6082"/>
    <property type="match status" value="1"/>
</dbReference>
<keyword evidence="2" id="KW-1133">Transmembrane helix</keyword>
<gene>
    <name evidence="3" type="ORF">DZF91_18090</name>
</gene>
<evidence type="ECO:0000256" key="1">
    <source>
        <dbReference type="SAM" id="MobiDB-lite"/>
    </source>
</evidence>
<keyword evidence="4" id="KW-1185">Reference proteome</keyword>
<feature type="transmembrane region" description="Helical" evidence="2">
    <location>
        <begin position="12"/>
        <end position="35"/>
    </location>
</feature>
<organism evidence="3 4">
    <name type="scientific">Actinomadura logoneensis</name>
    <dbReference type="NCBI Taxonomy" id="2293572"/>
    <lineage>
        <taxon>Bacteria</taxon>
        <taxon>Bacillati</taxon>
        <taxon>Actinomycetota</taxon>
        <taxon>Actinomycetes</taxon>
        <taxon>Streptosporangiales</taxon>
        <taxon>Thermomonosporaceae</taxon>
        <taxon>Actinomadura</taxon>
    </lineage>
</organism>
<dbReference type="EMBL" id="QURH01000297">
    <property type="protein sequence ID" value="RFU40266.1"/>
    <property type="molecule type" value="Genomic_DNA"/>
</dbReference>